<dbReference type="EMBL" id="VZCB01000097">
    <property type="protein sequence ID" value="MQN81998.1"/>
    <property type="molecule type" value="Genomic_DNA"/>
</dbReference>
<proteinExistence type="predicted"/>
<accession>A0A5P0WMP3</accession>
<dbReference type="Proteomes" id="UP000480425">
    <property type="component" value="Unassembled WGS sequence"/>
</dbReference>
<name>A0A5P0WMP3_9BACT</name>
<protein>
    <recommendedName>
        <fullName evidence="5">Outer membrane beta-barrel protein</fullName>
    </recommendedName>
</protein>
<organism evidence="1 4">
    <name type="scientific">Segatella copri</name>
    <dbReference type="NCBI Taxonomy" id="165179"/>
    <lineage>
        <taxon>Bacteria</taxon>
        <taxon>Pseudomonadati</taxon>
        <taxon>Bacteroidota</taxon>
        <taxon>Bacteroidia</taxon>
        <taxon>Bacteroidales</taxon>
        <taxon>Prevotellaceae</taxon>
        <taxon>Segatella</taxon>
    </lineage>
</organism>
<evidence type="ECO:0000313" key="4">
    <source>
        <dbReference type="Proteomes" id="UP000480425"/>
    </source>
</evidence>
<evidence type="ECO:0000313" key="3">
    <source>
        <dbReference type="Proteomes" id="UP000405805"/>
    </source>
</evidence>
<sequence>MRNSFCIFFLLWVTLDVFSGEKCLFTIGSDFIVTDTISKNLSDTSRIFNLSDVVVKGSNIITKSDRLILIPTSNMQKASSSAWDLLSKIKLPGVIVDRQNKNATTINGSNILFKINNIDATIADFLTIIPSDVKKIEFFDKLGARYNDSNISAIINIVTKRHTSGGQFGLYEDAALTTMSLYNSAYVKFNKANSLFSLSYNSKYRDYSNSYTDTYLENEDVEISRKGVESPYGYFLQNIDAAYNYYKNNFTFNIKFNYSTNRNTNQNCSQEIFDKKSLIGNSFRSPKDKSHSPAIDLFSEYKISSKQSLLFNMVGKILQTNYDYSYTENVNENNSHFEYGVEGKRKSLITEIMHTYSLKNLSWDSGLRYKYSDTHNLYSYDITNDFDSKDQNLYAYTQFSGNVKNIYYMGGIGINWVSFKEGGNSFNKVLYRPLGRIKYMPLDNFSMSYQFSMQPTIPSLSTLSGITKNLNRYEFETGNSALRPYDNIKHKLSLSWNPNRWYISLNYNIESAKNLFASGIYCQNGKLGYQHINFDSKTVRKINFYTSFDIIKDMLFIDGYISYNYYKFKIEDETFSLTDYTYGGKIVFYLKNFSANISFNHNPKELFGMKSFYGESTGSVDCSYKYKRMTFSLGVWNPFKKYVQSSGFEYARNGLYKTEYFRIKDNANMITLGVSYDINWGKSYKARNKRLNNSDNIDGIVK</sequence>
<dbReference type="OrthoDB" id="905020at2"/>
<comment type="caution">
    <text evidence="1">The sequence shown here is derived from an EMBL/GenBank/DDBJ whole genome shotgun (WGS) entry which is preliminary data.</text>
</comment>
<gene>
    <name evidence="2" type="ORF">F7D57_01940</name>
    <name evidence="1" type="ORF">F7D73_13825</name>
</gene>
<evidence type="ECO:0000313" key="2">
    <source>
        <dbReference type="EMBL" id="MQO08506.1"/>
    </source>
</evidence>
<evidence type="ECO:0008006" key="5">
    <source>
        <dbReference type="Google" id="ProtNLM"/>
    </source>
</evidence>
<dbReference type="RefSeq" id="WP_153096114.1">
    <property type="nucleotide sequence ID" value="NZ_JAHRGB010000057.1"/>
</dbReference>
<evidence type="ECO:0000313" key="1">
    <source>
        <dbReference type="EMBL" id="MQN81998.1"/>
    </source>
</evidence>
<dbReference type="Proteomes" id="UP000405805">
    <property type="component" value="Unassembled WGS sequence"/>
</dbReference>
<reference evidence="3 4" key="1">
    <citation type="submission" date="2019-09" db="EMBL/GenBank/DDBJ databases">
        <title>Distinct polysaccharide growth profiles of human intestinal Prevotella copri isolates.</title>
        <authorList>
            <person name="Fehlner-Peach H."/>
            <person name="Magnabosco C."/>
            <person name="Raghavan V."/>
            <person name="Scher J.U."/>
            <person name="Tett A."/>
            <person name="Cox L.M."/>
            <person name="Gottsegen C."/>
            <person name="Watters A."/>
            <person name="Wiltshire- Gordon J.D."/>
            <person name="Segata N."/>
            <person name="Bonneau R."/>
            <person name="Littman D.R."/>
        </authorList>
    </citation>
    <scope>NUCLEOTIDE SEQUENCE [LARGE SCALE GENOMIC DNA]</scope>
    <source>
        <strain evidence="4">iA622</strain>
        <strain evidence="1">IA622</strain>
        <strain evidence="2">IA624</strain>
        <strain evidence="3">iA624</strain>
    </source>
</reference>
<dbReference type="SUPFAM" id="SSF56935">
    <property type="entry name" value="Porins"/>
    <property type="match status" value="1"/>
</dbReference>
<dbReference type="AlphaFoldDB" id="A0A5P0WMP3"/>
<dbReference type="EMBL" id="VZBP01000037">
    <property type="protein sequence ID" value="MQO08506.1"/>
    <property type="molecule type" value="Genomic_DNA"/>
</dbReference>